<feature type="transmembrane region" description="Helical" evidence="6">
    <location>
        <begin position="328"/>
        <end position="347"/>
    </location>
</feature>
<accession>A0A9X3D284</accession>
<feature type="transmembrane region" description="Helical" evidence="6">
    <location>
        <begin position="353"/>
        <end position="376"/>
    </location>
</feature>
<dbReference type="AlphaFoldDB" id="A0A9X3D284"/>
<evidence type="ECO:0000256" key="5">
    <source>
        <dbReference type="ARBA" id="ARBA00023136"/>
    </source>
</evidence>
<keyword evidence="3 6" id="KW-0812">Transmembrane</keyword>
<feature type="transmembrane region" description="Helical" evidence="6">
    <location>
        <begin position="190"/>
        <end position="215"/>
    </location>
</feature>
<sequence>MVANVCAYLIHLTASRWWLDTAEYGELAVGLTAMLVLTVAALALQAVVARAVVHHADPRRIRRVTVQTTIAVCVLVVVAIVPTAWVTSMSIDTTSAALVAAPMLTVIGAGQGILQGHKQFRLLGWVLAAVGVLRTAPLIAALAVGAGPAGALAASASGIAVAAVVVLYATRVAPIGSPTPARTALGSGGIGLLGVVQASGVQLVLVVAASVDLLLSRTVLSPDDAGIYALGAIATKVAFWLPQAVGVVFYPRLADPATSRRSLVHAVGVVALIGVILTVGAGLAGPLVPVLVRPDYQPLVPILWLFAYTGAMLAVLQVALLSAIARSATGVSAVTWVVVAAEIAVIVGAVDTIVALAATAATAATIAAVTTTVWGLRAQRVDEVVGAASRE</sequence>
<dbReference type="EMBL" id="JAPKFM010000004">
    <property type="protein sequence ID" value="MCX2963714.1"/>
    <property type="molecule type" value="Genomic_DNA"/>
</dbReference>
<protein>
    <submittedName>
        <fullName evidence="7">Polysaccharide biosynthesis protein</fullName>
    </submittedName>
</protein>
<reference evidence="7" key="1">
    <citation type="submission" date="2022-10" db="EMBL/GenBank/DDBJ databases">
        <title>WGS of marine actinomycetes from Thailand.</title>
        <authorList>
            <person name="Thawai C."/>
        </authorList>
    </citation>
    <scope>NUCLEOTIDE SEQUENCE</scope>
    <source>
        <strain evidence="7">SW21</strain>
    </source>
</reference>
<evidence type="ECO:0000256" key="2">
    <source>
        <dbReference type="ARBA" id="ARBA00022475"/>
    </source>
</evidence>
<feature type="transmembrane region" description="Helical" evidence="6">
    <location>
        <begin position="27"/>
        <end position="52"/>
    </location>
</feature>
<evidence type="ECO:0000313" key="8">
    <source>
        <dbReference type="Proteomes" id="UP001143347"/>
    </source>
</evidence>
<evidence type="ECO:0000256" key="3">
    <source>
        <dbReference type="ARBA" id="ARBA00022692"/>
    </source>
</evidence>
<evidence type="ECO:0000256" key="4">
    <source>
        <dbReference type="ARBA" id="ARBA00022989"/>
    </source>
</evidence>
<dbReference type="GO" id="GO:0005886">
    <property type="term" value="C:plasma membrane"/>
    <property type="evidence" value="ECO:0007669"/>
    <property type="project" value="UniProtKB-SubCell"/>
</dbReference>
<name>A0A9X3D284_9ACTN</name>
<feature type="transmembrane region" description="Helical" evidence="6">
    <location>
        <begin position="262"/>
        <end position="282"/>
    </location>
</feature>
<feature type="transmembrane region" description="Helical" evidence="6">
    <location>
        <begin position="91"/>
        <end position="110"/>
    </location>
</feature>
<dbReference type="InterPro" id="IPR050833">
    <property type="entry name" value="Poly_Biosynth_Transport"/>
</dbReference>
<feature type="transmembrane region" description="Helical" evidence="6">
    <location>
        <begin position="64"/>
        <end position="85"/>
    </location>
</feature>
<organism evidence="7 8">
    <name type="scientific">Gordonia aquimaris</name>
    <dbReference type="NCBI Taxonomy" id="2984863"/>
    <lineage>
        <taxon>Bacteria</taxon>
        <taxon>Bacillati</taxon>
        <taxon>Actinomycetota</taxon>
        <taxon>Actinomycetes</taxon>
        <taxon>Mycobacteriales</taxon>
        <taxon>Gordoniaceae</taxon>
        <taxon>Gordonia</taxon>
    </lineage>
</organism>
<feature type="transmembrane region" description="Helical" evidence="6">
    <location>
        <begin position="302"/>
        <end position="321"/>
    </location>
</feature>
<dbReference type="Proteomes" id="UP001143347">
    <property type="component" value="Unassembled WGS sequence"/>
</dbReference>
<dbReference type="PANTHER" id="PTHR30250:SF11">
    <property type="entry name" value="O-ANTIGEN TRANSPORTER-RELATED"/>
    <property type="match status" value="1"/>
</dbReference>
<gene>
    <name evidence="7" type="ORF">OSB52_06345</name>
</gene>
<keyword evidence="5 6" id="KW-0472">Membrane</keyword>
<feature type="transmembrane region" description="Helical" evidence="6">
    <location>
        <begin position="149"/>
        <end position="169"/>
    </location>
</feature>
<comment type="caution">
    <text evidence="7">The sequence shown here is derived from an EMBL/GenBank/DDBJ whole genome shotgun (WGS) entry which is preliminary data.</text>
</comment>
<feature type="transmembrane region" description="Helical" evidence="6">
    <location>
        <begin position="122"/>
        <end position="143"/>
    </location>
</feature>
<keyword evidence="2" id="KW-1003">Cell membrane</keyword>
<evidence type="ECO:0000256" key="6">
    <source>
        <dbReference type="SAM" id="Phobius"/>
    </source>
</evidence>
<evidence type="ECO:0000313" key="7">
    <source>
        <dbReference type="EMBL" id="MCX2963714.1"/>
    </source>
</evidence>
<proteinExistence type="predicted"/>
<dbReference type="PANTHER" id="PTHR30250">
    <property type="entry name" value="PST FAMILY PREDICTED COLANIC ACID TRANSPORTER"/>
    <property type="match status" value="1"/>
</dbReference>
<keyword evidence="8" id="KW-1185">Reference proteome</keyword>
<comment type="subcellular location">
    <subcellularLocation>
        <location evidence="1">Cell membrane</location>
        <topology evidence="1">Multi-pass membrane protein</topology>
    </subcellularLocation>
</comment>
<feature type="transmembrane region" description="Helical" evidence="6">
    <location>
        <begin position="227"/>
        <end position="250"/>
    </location>
</feature>
<dbReference type="RefSeq" id="WP_235723031.1">
    <property type="nucleotide sequence ID" value="NZ_JAPKFM010000004.1"/>
</dbReference>
<evidence type="ECO:0000256" key="1">
    <source>
        <dbReference type="ARBA" id="ARBA00004651"/>
    </source>
</evidence>
<keyword evidence="4 6" id="KW-1133">Transmembrane helix</keyword>